<reference evidence="1" key="1">
    <citation type="submission" date="2014-05" db="EMBL/GenBank/DDBJ databases">
        <authorList>
            <person name="Chronopoulou M."/>
        </authorList>
    </citation>
    <scope>NUCLEOTIDE SEQUENCE</scope>
    <source>
        <tissue evidence="1">Whole organism</tissue>
    </source>
</reference>
<organism evidence="1">
    <name type="scientific">Lepeophtheirus salmonis</name>
    <name type="common">Salmon louse</name>
    <name type="synonym">Caligus salmonis</name>
    <dbReference type="NCBI Taxonomy" id="72036"/>
    <lineage>
        <taxon>Eukaryota</taxon>
        <taxon>Metazoa</taxon>
        <taxon>Ecdysozoa</taxon>
        <taxon>Arthropoda</taxon>
        <taxon>Crustacea</taxon>
        <taxon>Multicrustacea</taxon>
        <taxon>Hexanauplia</taxon>
        <taxon>Copepoda</taxon>
        <taxon>Siphonostomatoida</taxon>
        <taxon>Caligidae</taxon>
        <taxon>Lepeophtheirus</taxon>
    </lineage>
</organism>
<proteinExistence type="predicted"/>
<dbReference type="EMBL" id="HACA01009712">
    <property type="protein sequence ID" value="CDW27073.1"/>
    <property type="molecule type" value="Transcribed_RNA"/>
</dbReference>
<protein>
    <submittedName>
        <fullName evidence="1">Uncharacterized protein</fullName>
    </submittedName>
</protein>
<name>A0A0K2TLT9_LEPSM</name>
<evidence type="ECO:0000313" key="1">
    <source>
        <dbReference type="EMBL" id="CDW27073.1"/>
    </source>
</evidence>
<dbReference type="AlphaFoldDB" id="A0A0K2TLT9"/>
<accession>A0A0K2TLT9</accession>
<sequence length="33" mass="4075">MLCLDEGERFQLFIRRRAPGRPREMRRRNGVEE</sequence>